<gene>
    <name evidence="2" type="ORF">K8V81_11790</name>
</gene>
<name>A0A921SXX9_9MICO</name>
<organism evidence="2 3">
    <name type="scientific">Brachybacterium massiliense</name>
    <dbReference type="NCBI Taxonomy" id="1755098"/>
    <lineage>
        <taxon>Bacteria</taxon>
        <taxon>Bacillati</taxon>
        <taxon>Actinomycetota</taxon>
        <taxon>Actinomycetes</taxon>
        <taxon>Micrococcales</taxon>
        <taxon>Dermabacteraceae</taxon>
        <taxon>Brachybacterium</taxon>
    </lineage>
</organism>
<protein>
    <submittedName>
        <fullName evidence="2">Aminoglycoside phosphotransferase family protein</fullName>
    </submittedName>
</protein>
<proteinExistence type="predicted"/>
<dbReference type="InterPro" id="IPR002575">
    <property type="entry name" value="Aminoglycoside_PTrfase"/>
</dbReference>
<comment type="caution">
    <text evidence="2">The sequence shown here is derived from an EMBL/GenBank/DDBJ whole genome shotgun (WGS) entry which is preliminary data.</text>
</comment>
<sequence length="247" mass="26700">MLLLPPSAALRVRTGPGHEAAIRREHDTAAALSAADLPVARPLLDPVHAAEWSVMVAELVDGHSREPRTWSEDRIGVLTMLESWAAAVTEHPELAVSLPSARAWCGGDLWPMLVEEMTAADPEVQEGARARMDTVLEFEASAERSAVHGDLGMHNILWKRDGAAVLIDTDHAAWADRAIDIAPLLSAYGRDALAADLPGEVLNRAAAHRRVLSLQVAAAAELRGDGKLRDHALANFARRIRSGDPQW</sequence>
<evidence type="ECO:0000313" key="2">
    <source>
        <dbReference type="EMBL" id="HJG92390.1"/>
    </source>
</evidence>
<evidence type="ECO:0000259" key="1">
    <source>
        <dbReference type="Pfam" id="PF01636"/>
    </source>
</evidence>
<feature type="domain" description="Aminoglycoside phosphotransferase" evidence="1">
    <location>
        <begin position="10"/>
        <end position="196"/>
    </location>
</feature>
<reference evidence="2" key="1">
    <citation type="journal article" date="2021" name="PeerJ">
        <title>Extensive microbial diversity within the chicken gut microbiome revealed by metagenomics and culture.</title>
        <authorList>
            <person name="Gilroy R."/>
            <person name="Ravi A."/>
            <person name="Getino M."/>
            <person name="Pursley I."/>
            <person name="Horton D.L."/>
            <person name="Alikhan N.F."/>
            <person name="Baker D."/>
            <person name="Gharbi K."/>
            <person name="Hall N."/>
            <person name="Watson M."/>
            <person name="Adriaenssens E.M."/>
            <person name="Foster-Nyarko E."/>
            <person name="Jarju S."/>
            <person name="Secka A."/>
            <person name="Antonio M."/>
            <person name="Oren A."/>
            <person name="Chaudhuri R.R."/>
            <person name="La Ragione R."/>
            <person name="Hildebrand F."/>
            <person name="Pallen M.J."/>
        </authorList>
    </citation>
    <scope>NUCLEOTIDE SEQUENCE</scope>
    <source>
        <strain evidence="2">ChiGjej5B5-22894</strain>
    </source>
</reference>
<dbReference type="Pfam" id="PF01636">
    <property type="entry name" value="APH"/>
    <property type="match status" value="1"/>
</dbReference>
<accession>A0A921SXX9</accession>
<dbReference type="Gene3D" id="3.90.1200.10">
    <property type="match status" value="1"/>
</dbReference>
<dbReference type="InterPro" id="IPR011009">
    <property type="entry name" value="Kinase-like_dom_sf"/>
</dbReference>
<dbReference type="EMBL" id="DYUE01000276">
    <property type="protein sequence ID" value="HJG92390.1"/>
    <property type="molecule type" value="Genomic_DNA"/>
</dbReference>
<reference evidence="2" key="2">
    <citation type="submission" date="2021-09" db="EMBL/GenBank/DDBJ databases">
        <authorList>
            <person name="Gilroy R."/>
        </authorList>
    </citation>
    <scope>NUCLEOTIDE SEQUENCE</scope>
    <source>
        <strain evidence="2">ChiGjej5B5-22894</strain>
    </source>
</reference>
<dbReference type="AlphaFoldDB" id="A0A921SXX9"/>
<dbReference type="SUPFAM" id="SSF56112">
    <property type="entry name" value="Protein kinase-like (PK-like)"/>
    <property type="match status" value="1"/>
</dbReference>
<dbReference type="Proteomes" id="UP000742460">
    <property type="component" value="Unassembled WGS sequence"/>
</dbReference>
<evidence type="ECO:0000313" key="3">
    <source>
        <dbReference type="Proteomes" id="UP000742460"/>
    </source>
</evidence>